<dbReference type="EnsemblMetazoa" id="Aqu2.1.28911_001">
    <property type="protein sequence ID" value="Aqu2.1.28911_001"/>
    <property type="gene ID" value="Aqu2.1.28911"/>
</dbReference>
<organism evidence="1">
    <name type="scientific">Amphimedon queenslandica</name>
    <name type="common">Sponge</name>
    <dbReference type="NCBI Taxonomy" id="400682"/>
    <lineage>
        <taxon>Eukaryota</taxon>
        <taxon>Metazoa</taxon>
        <taxon>Porifera</taxon>
        <taxon>Demospongiae</taxon>
        <taxon>Heteroscleromorpha</taxon>
        <taxon>Haplosclerida</taxon>
        <taxon>Niphatidae</taxon>
        <taxon>Amphimedon</taxon>
    </lineage>
</organism>
<dbReference type="AlphaFoldDB" id="A0A1X7UMN2"/>
<protein>
    <submittedName>
        <fullName evidence="1">Uncharacterized protein</fullName>
    </submittedName>
</protein>
<name>A0A1X7UMN2_AMPQE</name>
<reference evidence="1" key="1">
    <citation type="submission" date="2017-05" db="UniProtKB">
        <authorList>
            <consortium name="EnsemblMetazoa"/>
        </authorList>
    </citation>
    <scope>IDENTIFICATION</scope>
</reference>
<accession>A0A1X7UMN2</accession>
<sequence length="115" mass="12897">MATRESTMKPGFKTVKKRKERKITVLMEDLFNDSRCTSAAGAETQTDDDPDVTVEQVQSVDVAMPPSVEEPQHVVQAKTGDISYNLKISMCCKIFLTQLLNYIPDNLAFVWNISP</sequence>
<evidence type="ECO:0000313" key="1">
    <source>
        <dbReference type="EnsemblMetazoa" id="Aqu2.1.28911_001"/>
    </source>
</evidence>
<dbReference type="InParanoid" id="A0A1X7UMN2"/>
<proteinExistence type="predicted"/>